<gene>
    <name evidence="2" type="ORF">JAAARDRAFT_191878</name>
</gene>
<organism evidence="2 3">
    <name type="scientific">Jaapia argillacea MUCL 33604</name>
    <dbReference type="NCBI Taxonomy" id="933084"/>
    <lineage>
        <taxon>Eukaryota</taxon>
        <taxon>Fungi</taxon>
        <taxon>Dikarya</taxon>
        <taxon>Basidiomycota</taxon>
        <taxon>Agaricomycotina</taxon>
        <taxon>Agaricomycetes</taxon>
        <taxon>Agaricomycetidae</taxon>
        <taxon>Jaapiales</taxon>
        <taxon>Jaapiaceae</taxon>
        <taxon>Jaapia</taxon>
    </lineage>
</organism>
<keyword evidence="3" id="KW-1185">Reference proteome</keyword>
<proteinExistence type="predicted"/>
<evidence type="ECO:0000313" key="2">
    <source>
        <dbReference type="EMBL" id="KDQ60502.1"/>
    </source>
</evidence>
<dbReference type="AlphaFoldDB" id="A0A067QAH6"/>
<dbReference type="STRING" id="933084.A0A067QAH6"/>
<dbReference type="EMBL" id="KL197714">
    <property type="protein sequence ID" value="KDQ60502.1"/>
    <property type="molecule type" value="Genomic_DNA"/>
</dbReference>
<sequence length="166" mass="19578">MEELIKAFEGRHAPVEERIILRVLEDPDNDSKRAKKFAAELDTDEIAQYSVERFLYTKDKGAIVFNIKYPYTDDPSHRRFTWVPRQAFIHSLEPTLVRQVTRYDPEHYCVILFALPPPSGLSAQVWSMEIFFSVEAIISFQVERTKVEWEKKMRKWQGDGLLELKE</sequence>
<dbReference type="OrthoDB" id="3184230at2759"/>
<dbReference type="InterPro" id="IPR058258">
    <property type="entry name" value="CcmS-like"/>
</dbReference>
<protein>
    <recommendedName>
        <fullName evidence="1">CcmS related domain-containing protein</fullName>
    </recommendedName>
</protein>
<dbReference type="Pfam" id="PF26617">
    <property type="entry name" value="CcmS-like"/>
    <property type="match status" value="1"/>
</dbReference>
<dbReference type="HOGENOM" id="CLU_1602985_0_0_1"/>
<evidence type="ECO:0000259" key="1">
    <source>
        <dbReference type="Pfam" id="PF26617"/>
    </source>
</evidence>
<name>A0A067QAH6_9AGAM</name>
<dbReference type="InParanoid" id="A0A067QAH6"/>
<evidence type="ECO:0000313" key="3">
    <source>
        <dbReference type="Proteomes" id="UP000027265"/>
    </source>
</evidence>
<accession>A0A067QAH6</accession>
<reference evidence="3" key="1">
    <citation type="journal article" date="2014" name="Proc. Natl. Acad. Sci. U.S.A.">
        <title>Extensive sampling of basidiomycete genomes demonstrates inadequacy of the white-rot/brown-rot paradigm for wood decay fungi.</title>
        <authorList>
            <person name="Riley R."/>
            <person name="Salamov A.A."/>
            <person name="Brown D.W."/>
            <person name="Nagy L.G."/>
            <person name="Floudas D."/>
            <person name="Held B.W."/>
            <person name="Levasseur A."/>
            <person name="Lombard V."/>
            <person name="Morin E."/>
            <person name="Otillar R."/>
            <person name="Lindquist E.A."/>
            <person name="Sun H."/>
            <person name="LaButti K.M."/>
            <person name="Schmutz J."/>
            <person name="Jabbour D."/>
            <person name="Luo H."/>
            <person name="Baker S.E."/>
            <person name="Pisabarro A.G."/>
            <person name="Walton J.D."/>
            <person name="Blanchette R.A."/>
            <person name="Henrissat B."/>
            <person name="Martin F."/>
            <person name="Cullen D."/>
            <person name="Hibbett D.S."/>
            <person name="Grigoriev I.V."/>
        </authorList>
    </citation>
    <scope>NUCLEOTIDE SEQUENCE [LARGE SCALE GENOMIC DNA]</scope>
    <source>
        <strain evidence="3">MUCL 33604</strain>
    </source>
</reference>
<dbReference type="Proteomes" id="UP000027265">
    <property type="component" value="Unassembled WGS sequence"/>
</dbReference>
<feature type="domain" description="CcmS related" evidence="1">
    <location>
        <begin position="5"/>
        <end position="133"/>
    </location>
</feature>